<evidence type="ECO:0000256" key="2">
    <source>
        <dbReference type="ARBA" id="ARBA00022679"/>
    </source>
</evidence>
<dbReference type="InterPro" id="IPR003679">
    <property type="entry name" value="Amioglycoside_AcTrfase"/>
</dbReference>
<reference evidence="5 6" key="1">
    <citation type="submission" date="2020-08" db="EMBL/GenBank/DDBJ databases">
        <title>The isolate Caproiciproducens sp. 7D4C2 produces n-caproate at mildly acidic conditions from hexoses: genome and rBOX comparison with related strains and chain-elongating bacteria.</title>
        <authorList>
            <person name="Esquivel-Elizondo S."/>
            <person name="Bagci C."/>
            <person name="Temovska M."/>
            <person name="Jeon B.S."/>
            <person name="Bessarab I."/>
            <person name="Williams R.B.H."/>
            <person name="Huson D.H."/>
            <person name="Angenent L.T."/>
        </authorList>
    </citation>
    <scope>NUCLEOTIDE SEQUENCE [LARGE SCALE GENOMIC DNA]</scope>
    <source>
        <strain evidence="5 6">7D4C2</strain>
    </source>
</reference>
<comment type="similarity">
    <text evidence="1 4">Belongs to the antibiotic N-acetyltransferase family.</text>
</comment>
<sequence>MGVGYENCTCFHVAETMCEQTPKKNDGAAIEENGRRKWIWFQDYDYNSDDFEKIGCDFEKNNDVCVGKVGNASCKLFHMKNAVDFAKRWIESNRSSIPNHA</sequence>
<dbReference type="Proteomes" id="UP000515909">
    <property type="component" value="Chromosome"/>
</dbReference>
<dbReference type="EMBL" id="CP060286">
    <property type="protein sequence ID" value="QNK40281.1"/>
    <property type="molecule type" value="Genomic_DNA"/>
</dbReference>
<accession>A0A7G8T9J0</accession>
<dbReference type="GO" id="GO:0046353">
    <property type="term" value="F:aminoglycoside 3-N-acetyltransferase activity"/>
    <property type="evidence" value="ECO:0007669"/>
    <property type="project" value="UniProtKB-EC"/>
</dbReference>
<dbReference type="SUPFAM" id="SSF110710">
    <property type="entry name" value="TTHA0583/YokD-like"/>
    <property type="match status" value="1"/>
</dbReference>
<dbReference type="Pfam" id="PF02522">
    <property type="entry name" value="Antibiotic_NAT"/>
    <property type="match status" value="1"/>
</dbReference>
<dbReference type="KEGG" id="cfem:HCR03_16640"/>
<evidence type="ECO:0000313" key="5">
    <source>
        <dbReference type="EMBL" id="QNK40281.1"/>
    </source>
</evidence>
<keyword evidence="2 4" id="KW-0808">Transferase</keyword>
<dbReference type="PANTHER" id="PTHR11104:SF0">
    <property type="entry name" value="SPBETA PROPHAGE-DERIVED AMINOGLYCOSIDE N(3')-ACETYLTRANSFERASE-LIKE PROTEIN YOKD"/>
    <property type="match status" value="1"/>
</dbReference>
<keyword evidence="4" id="KW-0046">Antibiotic resistance</keyword>
<dbReference type="PANTHER" id="PTHR11104">
    <property type="entry name" value="AMINOGLYCOSIDE N3-ACETYLTRANSFERASE"/>
    <property type="match status" value="1"/>
</dbReference>
<dbReference type="GO" id="GO:0046677">
    <property type="term" value="P:response to antibiotic"/>
    <property type="evidence" value="ECO:0007669"/>
    <property type="project" value="UniProtKB-KW"/>
</dbReference>
<protein>
    <recommendedName>
        <fullName evidence="4">Aminoglycoside N(3)-acetyltransferase</fullName>
        <ecNumber evidence="4">2.3.1.-</ecNumber>
    </recommendedName>
</protein>
<dbReference type="AlphaFoldDB" id="A0A7G8T9J0"/>
<keyword evidence="3 4" id="KW-0012">Acyltransferase</keyword>
<dbReference type="InterPro" id="IPR028345">
    <property type="entry name" value="Antibiotic_NAT-like"/>
</dbReference>
<evidence type="ECO:0000256" key="4">
    <source>
        <dbReference type="RuleBase" id="RU365031"/>
    </source>
</evidence>
<proteinExistence type="inferred from homology"/>
<name>A0A7G8T9J0_9FIRM</name>
<comment type="catalytic activity">
    <reaction evidence="4">
        <text>a 2-deoxystreptamine antibiotic + acetyl-CoA = an N(3)-acetyl-2-deoxystreptamine antibiotic + CoA + H(+)</text>
        <dbReference type="Rhea" id="RHEA:12665"/>
        <dbReference type="ChEBI" id="CHEBI:15378"/>
        <dbReference type="ChEBI" id="CHEBI:57287"/>
        <dbReference type="ChEBI" id="CHEBI:57288"/>
        <dbReference type="ChEBI" id="CHEBI:57921"/>
        <dbReference type="ChEBI" id="CHEBI:77452"/>
        <dbReference type="EC" id="2.3.1.81"/>
    </reaction>
</comment>
<organism evidence="5 6">
    <name type="scientific">Caproicibacter fermentans</name>
    <dbReference type="NCBI Taxonomy" id="2576756"/>
    <lineage>
        <taxon>Bacteria</taxon>
        <taxon>Bacillati</taxon>
        <taxon>Bacillota</taxon>
        <taxon>Clostridia</taxon>
        <taxon>Eubacteriales</taxon>
        <taxon>Acutalibacteraceae</taxon>
        <taxon>Caproicibacter</taxon>
    </lineage>
</organism>
<gene>
    <name evidence="5" type="ORF">HCR03_16640</name>
</gene>
<evidence type="ECO:0000313" key="6">
    <source>
        <dbReference type="Proteomes" id="UP000515909"/>
    </source>
</evidence>
<dbReference type="EC" id="2.3.1.-" evidence="4"/>
<evidence type="ECO:0000256" key="1">
    <source>
        <dbReference type="ARBA" id="ARBA00006383"/>
    </source>
</evidence>
<evidence type="ECO:0000256" key="3">
    <source>
        <dbReference type="ARBA" id="ARBA00023315"/>
    </source>
</evidence>